<dbReference type="InterPro" id="IPR001001">
    <property type="entry name" value="DNA_polIII_beta"/>
</dbReference>
<reference evidence="11" key="2">
    <citation type="submission" date="2021-09" db="EMBL/GenBank/DDBJ databases">
        <authorList>
            <person name="Gilroy R."/>
        </authorList>
    </citation>
    <scope>NUCLEOTIDE SEQUENCE</scope>
    <source>
        <strain evidence="11">4100</strain>
    </source>
</reference>
<proteinExistence type="inferred from homology"/>
<dbReference type="Gene3D" id="3.70.10.10">
    <property type="match status" value="1"/>
</dbReference>
<gene>
    <name evidence="11" type="primary">dnaN</name>
    <name evidence="11" type="ORF">K8V47_09540</name>
</gene>
<comment type="similarity">
    <text evidence="2 10">Belongs to the beta sliding clamp family.</text>
</comment>
<evidence type="ECO:0000256" key="9">
    <source>
        <dbReference type="ARBA" id="ARBA00023125"/>
    </source>
</evidence>
<dbReference type="GO" id="GO:0008408">
    <property type="term" value="F:3'-5' exonuclease activity"/>
    <property type="evidence" value="ECO:0007669"/>
    <property type="project" value="InterPro"/>
</dbReference>
<dbReference type="PIRSF" id="PIRSF000804">
    <property type="entry name" value="DNA_pol_III_b"/>
    <property type="match status" value="1"/>
</dbReference>
<name>A0A4Q0U742_9BACT</name>
<evidence type="ECO:0000313" key="12">
    <source>
        <dbReference type="Proteomes" id="UP000711407"/>
    </source>
</evidence>
<comment type="subunit">
    <text evidence="10">Forms a ring-shaped head-to-tail homodimer around DNA.</text>
</comment>
<dbReference type="Pfam" id="PF00712">
    <property type="entry name" value="DNA_pol3_beta"/>
    <property type="match status" value="1"/>
</dbReference>
<evidence type="ECO:0000256" key="6">
    <source>
        <dbReference type="ARBA" id="ARBA00022695"/>
    </source>
</evidence>
<dbReference type="InterPro" id="IPR022634">
    <property type="entry name" value="DNA_polIII_beta_N"/>
</dbReference>
<dbReference type="PANTHER" id="PTHR30478:SF0">
    <property type="entry name" value="BETA SLIDING CLAMP"/>
    <property type="match status" value="1"/>
</dbReference>
<dbReference type="Pfam" id="PF02768">
    <property type="entry name" value="DNA_pol3_beta_3"/>
    <property type="match status" value="1"/>
</dbReference>
<dbReference type="Proteomes" id="UP000711407">
    <property type="component" value="Unassembled WGS sequence"/>
</dbReference>
<dbReference type="GO" id="GO:0006271">
    <property type="term" value="P:DNA strand elongation involved in DNA replication"/>
    <property type="evidence" value="ECO:0007669"/>
    <property type="project" value="TreeGrafter"/>
</dbReference>
<reference evidence="11" key="1">
    <citation type="journal article" date="2021" name="PeerJ">
        <title>Extensive microbial diversity within the chicken gut microbiome revealed by metagenomics and culture.</title>
        <authorList>
            <person name="Gilroy R."/>
            <person name="Ravi A."/>
            <person name="Getino M."/>
            <person name="Pursley I."/>
            <person name="Horton D.L."/>
            <person name="Alikhan N.F."/>
            <person name="Baker D."/>
            <person name="Gharbi K."/>
            <person name="Hall N."/>
            <person name="Watson M."/>
            <person name="Adriaenssens E.M."/>
            <person name="Foster-Nyarko E."/>
            <person name="Jarju S."/>
            <person name="Secka A."/>
            <person name="Antonio M."/>
            <person name="Oren A."/>
            <person name="Chaudhuri R.R."/>
            <person name="La Ragione R."/>
            <person name="Hildebrand F."/>
            <person name="Pallen M.J."/>
        </authorList>
    </citation>
    <scope>NUCLEOTIDE SEQUENCE</scope>
    <source>
        <strain evidence="11">4100</strain>
    </source>
</reference>
<dbReference type="EMBL" id="DYXT01000049">
    <property type="protein sequence ID" value="HJE39983.1"/>
    <property type="molecule type" value="Genomic_DNA"/>
</dbReference>
<dbReference type="NCBIfam" id="TIGR00663">
    <property type="entry name" value="dnan"/>
    <property type="match status" value="1"/>
</dbReference>
<evidence type="ECO:0000256" key="2">
    <source>
        <dbReference type="ARBA" id="ARBA00010752"/>
    </source>
</evidence>
<dbReference type="InterPro" id="IPR022637">
    <property type="entry name" value="DNA_polIII_beta_cen"/>
</dbReference>
<evidence type="ECO:0000256" key="3">
    <source>
        <dbReference type="ARBA" id="ARBA00021035"/>
    </source>
</evidence>
<dbReference type="GO" id="GO:0003677">
    <property type="term" value="F:DNA binding"/>
    <property type="evidence" value="ECO:0007669"/>
    <property type="project" value="UniProtKB-UniRule"/>
</dbReference>
<dbReference type="GO" id="GO:0005737">
    <property type="term" value="C:cytoplasm"/>
    <property type="evidence" value="ECO:0007669"/>
    <property type="project" value="UniProtKB-SubCell"/>
</dbReference>
<dbReference type="CDD" id="cd00140">
    <property type="entry name" value="beta_clamp"/>
    <property type="match status" value="1"/>
</dbReference>
<keyword evidence="8 10" id="KW-0239">DNA-directed DNA polymerase</keyword>
<dbReference type="SUPFAM" id="SSF55979">
    <property type="entry name" value="DNA clamp"/>
    <property type="match status" value="3"/>
</dbReference>
<dbReference type="Gene3D" id="3.10.150.10">
    <property type="entry name" value="DNA Polymerase III, subunit A, domain 2"/>
    <property type="match status" value="1"/>
</dbReference>
<organism evidence="11 12">
    <name type="scientific">Candidatus Amulumruptor caecigallinarius</name>
    <dbReference type="NCBI Taxonomy" id="2109911"/>
    <lineage>
        <taxon>Bacteria</taxon>
        <taxon>Pseudomonadati</taxon>
        <taxon>Bacteroidota</taxon>
        <taxon>Bacteroidia</taxon>
        <taxon>Bacteroidales</taxon>
        <taxon>Muribaculaceae</taxon>
        <taxon>Candidatus Amulumruptor</taxon>
    </lineage>
</organism>
<dbReference type="SMART" id="SM00480">
    <property type="entry name" value="POL3Bc"/>
    <property type="match status" value="1"/>
</dbReference>
<keyword evidence="5 10" id="KW-0808">Transferase</keyword>
<sequence length="379" mass="42381">MKFNVPSKSLYSFVSAVNKVINSKNAMTILNNFLFYLNGDKLQVVACDMENTLVARIDVMDAEGQGKFCIDASRIIELLKELPDQGIQFVINDDNLAVEIIYSSGTFNLMAVNGSEYPYDPESATVNDTEVASFELPASNILRGIDNTIFAASHDDLRPQLAGVFWDIHPEDITFVASDTKQLVKFVDRALKTGYETSFILPSKPCNVLKNVFTRDGNVKVTLYEKCIVFESAEFNFTCSLLKGRFPDYNRAIPQNPSYTVLVDREEFIRALRRVSVFSGGQGLVKFKISQASIKMRTDDSGTCGNAYEEVACEFDGDSLLIGFSFKFLIDMFNILHGDEGIIKLTDPSRPGLILPVENDEDTELIMLLMPMTVNEFQD</sequence>
<evidence type="ECO:0000256" key="10">
    <source>
        <dbReference type="PIRNR" id="PIRNR000804"/>
    </source>
</evidence>
<dbReference type="GO" id="GO:0003887">
    <property type="term" value="F:DNA-directed DNA polymerase activity"/>
    <property type="evidence" value="ECO:0007669"/>
    <property type="project" value="UniProtKB-UniRule"/>
</dbReference>
<evidence type="ECO:0000256" key="4">
    <source>
        <dbReference type="ARBA" id="ARBA00022490"/>
    </source>
</evidence>
<dbReference type="AlphaFoldDB" id="A0A4Q0U742"/>
<comment type="subcellular location">
    <subcellularLocation>
        <location evidence="1 10">Cytoplasm</location>
    </subcellularLocation>
</comment>
<keyword evidence="7 10" id="KW-0235">DNA replication</keyword>
<evidence type="ECO:0000313" key="11">
    <source>
        <dbReference type="EMBL" id="HJE39983.1"/>
    </source>
</evidence>
<keyword evidence="9" id="KW-0238">DNA-binding</keyword>
<comment type="function">
    <text evidence="10">Confers DNA tethering and processivity to DNA polymerases and other proteins. Acts as a clamp, forming a ring around DNA (a reaction catalyzed by the clamp-loading complex) which diffuses in an ATP-independent manner freely and bidirectionally along dsDNA. Initially characterized for its ability to contact the catalytic subunit of DNA polymerase III (Pol III), a complex, multichain enzyme responsible for most of the replicative synthesis in bacteria; Pol III exhibits 3'-5' exonuclease proofreading activity. The beta chain is required for initiation of replication as well as for processivity of DNA replication.</text>
</comment>
<dbReference type="InterPro" id="IPR022635">
    <property type="entry name" value="DNA_polIII_beta_C"/>
</dbReference>
<dbReference type="GO" id="GO:0009360">
    <property type="term" value="C:DNA polymerase III complex"/>
    <property type="evidence" value="ECO:0007669"/>
    <property type="project" value="InterPro"/>
</dbReference>
<evidence type="ECO:0000256" key="1">
    <source>
        <dbReference type="ARBA" id="ARBA00004496"/>
    </source>
</evidence>
<dbReference type="Pfam" id="PF02767">
    <property type="entry name" value="DNA_pol3_beta_2"/>
    <property type="match status" value="1"/>
</dbReference>
<evidence type="ECO:0000256" key="7">
    <source>
        <dbReference type="ARBA" id="ARBA00022705"/>
    </source>
</evidence>
<evidence type="ECO:0000256" key="8">
    <source>
        <dbReference type="ARBA" id="ARBA00022932"/>
    </source>
</evidence>
<accession>A0A4Q0U742</accession>
<protein>
    <recommendedName>
        <fullName evidence="3 10">Beta sliding clamp</fullName>
    </recommendedName>
</protein>
<dbReference type="PANTHER" id="PTHR30478">
    <property type="entry name" value="DNA POLYMERASE III SUBUNIT BETA"/>
    <property type="match status" value="1"/>
</dbReference>
<comment type="caution">
    <text evidence="11">The sequence shown here is derived from an EMBL/GenBank/DDBJ whole genome shotgun (WGS) entry which is preliminary data.</text>
</comment>
<dbReference type="InterPro" id="IPR046938">
    <property type="entry name" value="DNA_clamp_sf"/>
</dbReference>
<keyword evidence="4 10" id="KW-0963">Cytoplasm</keyword>
<keyword evidence="6 10" id="KW-0548">Nucleotidyltransferase</keyword>
<evidence type="ECO:0000256" key="5">
    <source>
        <dbReference type="ARBA" id="ARBA00022679"/>
    </source>
</evidence>